<evidence type="ECO:0000256" key="2">
    <source>
        <dbReference type="ARBA" id="ARBA00022692"/>
    </source>
</evidence>
<evidence type="ECO:0000256" key="5">
    <source>
        <dbReference type="ARBA" id="ARBA00023136"/>
    </source>
</evidence>
<gene>
    <name evidence="9" type="primary">SUVC04G0380</name>
    <name evidence="9" type="ORF">SUVC_04G0380</name>
</gene>
<evidence type="ECO:0000256" key="4">
    <source>
        <dbReference type="ARBA" id="ARBA00022989"/>
    </source>
</evidence>
<comment type="subcellular location">
    <subcellularLocation>
        <location evidence="1 6">Endoplasmic reticulum membrane</location>
        <topology evidence="1 6">Multi-pass membrane protein</topology>
    </subcellularLocation>
</comment>
<evidence type="ECO:0000256" key="3">
    <source>
        <dbReference type="ARBA" id="ARBA00022824"/>
    </source>
</evidence>
<sequence length="395" mass="44727">MNRNTTNYKNKDSNTSRNAGAPEEKSGHLNKRGLIYWTNPRKSGATFAATLVGLIIFRNVNVISVLLKIGYMVLFTSFAVELSTKILFDQGIVSRLGMKESLDVAGFLRPHIDRVLDRVPAAEDKIRKLVFAQRTRNNLTIGVSLYFLHGLFAIFSMNTVLMMTTILLYTVPLIYDRKQARIDRAIDRVKNMLVHRFHRNYTKVVEKTEPYIDKIIPAQNDQDSYSTSVSGKDSSSTSQRNKDSFSTSQRNKESFPTSQSGKDSHSTSQYSQGSYPTSQNEATSTLKSGKHELPTEKDFNNRHGNISKPEVKTYDPRQMDIDAELEAHQREVEQKLREGDYNLVGSREIPDPITVPAPIQRDAIPTEDKSFPISKNNETLQQKSTHGLKQKLQHA</sequence>
<dbReference type="Proteomes" id="UP001162090">
    <property type="component" value="Chromosome 4"/>
</dbReference>
<feature type="compositionally biased region" description="Polar residues" evidence="7">
    <location>
        <begin position="373"/>
        <end position="385"/>
    </location>
</feature>
<feature type="compositionally biased region" description="Low complexity" evidence="7">
    <location>
        <begin position="224"/>
        <end position="238"/>
    </location>
</feature>
<dbReference type="EMBL" id="OX365915">
    <property type="protein sequence ID" value="CAI4057759.1"/>
    <property type="molecule type" value="Genomic_DNA"/>
</dbReference>
<feature type="compositionally biased region" description="Basic residues" evidence="7">
    <location>
        <begin position="386"/>
        <end position="395"/>
    </location>
</feature>
<dbReference type="PROSITE" id="PS50845">
    <property type="entry name" value="RETICULON"/>
    <property type="match status" value="1"/>
</dbReference>
<feature type="region of interest" description="Disordered" evidence="7">
    <location>
        <begin position="1"/>
        <end position="26"/>
    </location>
</feature>
<feature type="region of interest" description="Disordered" evidence="7">
    <location>
        <begin position="221"/>
        <end position="313"/>
    </location>
</feature>
<proteinExistence type="predicted"/>
<feature type="compositionally biased region" description="Polar residues" evidence="7">
    <location>
        <begin position="244"/>
        <end position="287"/>
    </location>
</feature>
<organism evidence="9 10">
    <name type="scientific">Saccharomyces uvarum</name>
    <name type="common">Yeast</name>
    <name type="synonym">Saccharomyces bayanus var. uvarum</name>
    <dbReference type="NCBI Taxonomy" id="230603"/>
    <lineage>
        <taxon>Eukaryota</taxon>
        <taxon>Fungi</taxon>
        <taxon>Dikarya</taxon>
        <taxon>Ascomycota</taxon>
        <taxon>Saccharomycotina</taxon>
        <taxon>Saccharomycetes</taxon>
        <taxon>Saccharomycetales</taxon>
        <taxon>Saccharomycetaceae</taxon>
        <taxon>Saccharomyces</taxon>
    </lineage>
</organism>
<feature type="transmembrane region" description="Helical" evidence="6">
    <location>
        <begin position="44"/>
        <end position="63"/>
    </location>
</feature>
<evidence type="ECO:0000313" key="9">
    <source>
        <dbReference type="EMBL" id="CAI4057759.1"/>
    </source>
</evidence>
<dbReference type="Pfam" id="PF02453">
    <property type="entry name" value="Reticulon"/>
    <property type="match status" value="1"/>
</dbReference>
<keyword evidence="5 6" id="KW-0472">Membrane</keyword>
<feature type="transmembrane region" description="Helical" evidence="6">
    <location>
        <begin position="143"/>
        <end position="169"/>
    </location>
</feature>
<dbReference type="InterPro" id="IPR003388">
    <property type="entry name" value="Reticulon"/>
</dbReference>
<name>A0AA35NNH8_SACUV</name>
<accession>A0AA35NNH8</accession>
<feature type="compositionally biased region" description="Basic and acidic residues" evidence="7">
    <location>
        <begin position="289"/>
        <end position="301"/>
    </location>
</feature>
<dbReference type="GO" id="GO:0005789">
    <property type="term" value="C:endoplasmic reticulum membrane"/>
    <property type="evidence" value="ECO:0007669"/>
    <property type="project" value="UniProtKB-SubCell"/>
</dbReference>
<evidence type="ECO:0000259" key="8">
    <source>
        <dbReference type="PROSITE" id="PS50845"/>
    </source>
</evidence>
<reference evidence="9" key="1">
    <citation type="submission" date="2022-10" db="EMBL/GenBank/DDBJ databases">
        <authorList>
            <person name="Byrne P K."/>
        </authorList>
    </citation>
    <scope>NUCLEOTIDE SEQUENCE</scope>
    <source>
        <strain evidence="9">CBS7001</strain>
    </source>
</reference>
<keyword evidence="2 6" id="KW-0812">Transmembrane</keyword>
<protein>
    <recommendedName>
        <fullName evidence="6">Reticulon-like protein</fullName>
    </recommendedName>
</protein>
<keyword evidence="4 6" id="KW-1133">Transmembrane helix</keyword>
<evidence type="ECO:0000256" key="7">
    <source>
        <dbReference type="SAM" id="MobiDB-lite"/>
    </source>
</evidence>
<evidence type="ECO:0000313" key="10">
    <source>
        <dbReference type="Proteomes" id="UP001162090"/>
    </source>
</evidence>
<feature type="region of interest" description="Disordered" evidence="7">
    <location>
        <begin position="332"/>
        <end position="395"/>
    </location>
</feature>
<evidence type="ECO:0000256" key="1">
    <source>
        <dbReference type="ARBA" id="ARBA00004477"/>
    </source>
</evidence>
<keyword evidence="3 6" id="KW-0256">Endoplasmic reticulum</keyword>
<evidence type="ECO:0000256" key="6">
    <source>
        <dbReference type="RuleBase" id="RU363132"/>
    </source>
</evidence>
<feature type="domain" description="Reticulon" evidence="8">
    <location>
        <begin position="31"/>
        <end position="237"/>
    </location>
</feature>
<dbReference type="AlphaFoldDB" id="A0AA35NNH8"/>